<dbReference type="Pfam" id="PF03551">
    <property type="entry name" value="PadR"/>
    <property type="match status" value="1"/>
</dbReference>
<dbReference type="OrthoDB" id="3532303at2"/>
<dbReference type="InterPro" id="IPR036388">
    <property type="entry name" value="WH-like_DNA-bd_sf"/>
</dbReference>
<reference evidence="2 3" key="1">
    <citation type="submission" date="2017-11" db="EMBL/GenBank/DDBJ databases">
        <title>Draft genome of actinobacteria isolated from guarana (Paullinia cupana (Mart.) Ducke.</title>
        <authorList>
            <person name="Siqueira K.A."/>
            <person name="Liotti R.G."/>
            <person name="Mendes T.A.O."/>
            <person name="Soares M.A."/>
        </authorList>
    </citation>
    <scope>NUCLEOTIDE SEQUENCE [LARGE SCALE GENOMIC DNA]</scope>
    <source>
        <strain evidence="2 3">193</strain>
    </source>
</reference>
<comment type="caution">
    <text evidence="2">The sequence shown here is derived from an EMBL/GenBank/DDBJ whole genome shotgun (WGS) entry which is preliminary data.</text>
</comment>
<gene>
    <name evidence="2" type="ORF">CTZ28_03615</name>
</gene>
<dbReference type="RefSeq" id="WP_121887739.1">
    <property type="nucleotide sequence ID" value="NZ_PENI01000002.1"/>
</dbReference>
<evidence type="ECO:0000259" key="1">
    <source>
        <dbReference type="Pfam" id="PF03551"/>
    </source>
</evidence>
<protein>
    <submittedName>
        <fullName evidence="2">PadR family transcriptional regulator</fullName>
    </submittedName>
</protein>
<feature type="domain" description="Transcription regulator PadR N-terminal" evidence="1">
    <location>
        <begin position="7"/>
        <end position="78"/>
    </location>
</feature>
<accession>A0A3M0IJG8</accession>
<sequence>MWIEILLLAELTRRPLHGYELRREIEAATGRSLSNDSLYPRLRRFVEADSVRRRTEKLPGVPTRHVYSITDAGREVLHDLLAEPPEDTTDNRKEFLARVLHFDLLTTGERLRILDAQDAVLERRREHVAGLAQARTGGWGRRVLDYGTARLNMDRVWLAQVRADVVAEAGPVDSTG</sequence>
<dbReference type="EMBL" id="PENI01000002">
    <property type="protein sequence ID" value="RMB87033.1"/>
    <property type="molecule type" value="Genomic_DNA"/>
</dbReference>
<dbReference type="Proteomes" id="UP000270471">
    <property type="component" value="Unassembled WGS sequence"/>
</dbReference>
<dbReference type="PANTHER" id="PTHR43252">
    <property type="entry name" value="TRANSCRIPTIONAL REGULATOR YQJI"/>
    <property type="match status" value="1"/>
</dbReference>
<proteinExistence type="predicted"/>
<dbReference type="InterPro" id="IPR005149">
    <property type="entry name" value="Tscrpt_reg_PadR_N"/>
</dbReference>
<dbReference type="AlphaFoldDB" id="A0A3M0IJG8"/>
<name>A0A3M0IJG8_9ACTN</name>
<organism evidence="2 3">
    <name type="scientific">Streptomyces shenzhenensis</name>
    <dbReference type="NCBI Taxonomy" id="943815"/>
    <lineage>
        <taxon>Bacteria</taxon>
        <taxon>Bacillati</taxon>
        <taxon>Actinomycetota</taxon>
        <taxon>Actinomycetes</taxon>
        <taxon>Kitasatosporales</taxon>
        <taxon>Streptomycetaceae</taxon>
        <taxon>Streptomyces</taxon>
    </lineage>
</organism>
<dbReference type="InterPro" id="IPR036390">
    <property type="entry name" value="WH_DNA-bd_sf"/>
</dbReference>
<evidence type="ECO:0000313" key="2">
    <source>
        <dbReference type="EMBL" id="RMB87033.1"/>
    </source>
</evidence>
<evidence type="ECO:0000313" key="3">
    <source>
        <dbReference type="Proteomes" id="UP000270471"/>
    </source>
</evidence>
<dbReference type="Gene3D" id="1.10.10.10">
    <property type="entry name" value="Winged helix-like DNA-binding domain superfamily/Winged helix DNA-binding domain"/>
    <property type="match status" value="1"/>
</dbReference>
<dbReference type="PANTHER" id="PTHR43252:SF6">
    <property type="entry name" value="NEGATIVE TRANSCRIPTION REGULATOR PADR"/>
    <property type="match status" value="1"/>
</dbReference>
<dbReference type="SUPFAM" id="SSF46785">
    <property type="entry name" value="Winged helix' DNA-binding domain"/>
    <property type="match status" value="1"/>
</dbReference>
<keyword evidence="3" id="KW-1185">Reference proteome</keyword>